<dbReference type="PANTHER" id="PTHR37694:SF1">
    <property type="entry name" value="SLR8022 PROTEIN"/>
    <property type="match status" value="1"/>
</dbReference>
<organism evidence="2">
    <name type="scientific">Candidatus Atribacter allofermentans</name>
    <dbReference type="NCBI Taxonomy" id="1852833"/>
    <lineage>
        <taxon>Bacteria</taxon>
        <taxon>Pseudomonadati</taxon>
        <taxon>Atribacterota</taxon>
        <taxon>Atribacteria</taxon>
        <taxon>Atribacterales</taxon>
        <taxon>Atribacteraceae</taxon>
        <taxon>Atribacter</taxon>
    </lineage>
</organism>
<name>A0A1V5T448_9BACT</name>
<protein>
    <submittedName>
        <fullName evidence="2">Cupin domain protein</fullName>
    </submittedName>
</protein>
<dbReference type="InterPro" id="IPR013096">
    <property type="entry name" value="Cupin_2"/>
</dbReference>
<dbReference type="AlphaFoldDB" id="A0A1V5T448"/>
<evidence type="ECO:0000313" key="2">
    <source>
        <dbReference type="EMBL" id="OQA61191.1"/>
    </source>
</evidence>
<evidence type="ECO:0000259" key="1">
    <source>
        <dbReference type="Pfam" id="PF07883"/>
    </source>
</evidence>
<dbReference type="SUPFAM" id="SSF51182">
    <property type="entry name" value="RmlC-like cupins"/>
    <property type="match status" value="1"/>
</dbReference>
<accession>A0A1V5T448</accession>
<dbReference type="Gene3D" id="2.60.120.10">
    <property type="entry name" value="Jelly Rolls"/>
    <property type="match status" value="1"/>
</dbReference>
<dbReference type="InterPro" id="IPR011051">
    <property type="entry name" value="RmlC_Cupin_sf"/>
</dbReference>
<proteinExistence type="predicted"/>
<dbReference type="Proteomes" id="UP000485569">
    <property type="component" value="Unassembled WGS sequence"/>
</dbReference>
<dbReference type="InterPro" id="IPR014710">
    <property type="entry name" value="RmlC-like_jellyroll"/>
</dbReference>
<feature type="domain" description="Cupin type-2" evidence="1">
    <location>
        <begin position="33"/>
        <end position="100"/>
    </location>
</feature>
<comment type="caution">
    <text evidence="2">The sequence shown here is derived from an EMBL/GenBank/DDBJ whole genome shotgun (WGS) entry which is preliminary data.</text>
</comment>
<sequence length="104" mass="11727">MKILEVDKTQPFVNNHNIDARRIYDYNHGQIIHMTLHPGESLKPHTTPVDVAFYILEGSGLVEIGDESAPVNPGACIESPKDIPHRLINNTDKPFKFLVIKMPK</sequence>
<dbReference type="CDD" id="cd06984">
    <property type="entry name" value="cupin_Moth_1897"/>
    <property type="match status" value="1"/>
</dbReference>
<gene>
    <name evidence="2" type="ORF">BWY41_00309</name>
</gene>
<dbReference type="Pfam" id="PF07883">
    <property type="entry name" value="Cupin_2"/>
    <property type="match status" value="1"/>
</dbReference>
<dbReference type="PANTHER" id="PTHR37694">
    <property type="entry name" value="SLR8022 PROTEIN"/>
    <property type="match status" value="1"/>
</dbReference>
<dbReference type="EMBL" id="MWBQ01000022">
    <property type="protein sequence ID" value="OQA61191.1"/>
    <property type="molecule type" value="Genomic_DNA"/>
</dbReference>
<reference evidence="2" key="1">
    <citation type="submission" date="2017-02" db="EMBL/GenBank/DDBJ databases">
        <title>Delving into the versatile metabolic prowess of the omnipresent phylum Bacteroidetes.</title>
        <authorList>
            <person name="Nobu M.K."/>
            <person name="Mei R."/>
            <person name="Narihiro T."/>
            <person name="Kuroda K."/>
            <person name="Liu W.-T."/>
        </authorList>
    </citation>
    <scope>NUCLEOTIDE SEQUENCE</scope>
    <source>
        <strain evidence="2">ADurb.Bin276</strain>
    </source>
</reference>